<dbReference type="OrthoDB" id="2664977at2759"/>
<evidence type="ECO:0000313" key="3">
    <source>
        <dbReference type="Proteomes" id="UP000623467"/>
    </source>
</evidence>
<dbReference type="AlphaFoldDB" id="A0A8H6Y4A4"/>
<evidence type="ECO:0000313" key="2">
    <source>
        <dbReference type="EMBL" id="KAF7351517.1"/>
    </source>
</evidence>
<dbReference type="EMBL" id="JACAZH010000013">
    <property type="protein sequence ID" value="KAF7351517.1"/>
    <property type="molecule type" value="Genomic_DNA"/>
</dbReference>
<keyword evidence="3" id="KW-1185">Reference proteome</keyword>
<dbReference type="Proteomes" id="UP000623467">
    <property type="component" value="Unassembled WGS sequence"/>
</dbReference>
<accession>A0A8H6Y4A4</accession>
<gene>
    <name evidence="2" type="ORF">MSAN_01584100</name>
</gene>
<sequence>MPTPEGGFPSIEYSREHLIQRVSRDLHALRDSVDDPNKFYVVVSGGNGAPMRTHGLIGQTISDFINYDKALIQIGTPPVPESGPSPVLWLIAGLPAHLVQTVLTQQVIAMETITLYPIPYNIRIGGFVGTFVGFTLPETQAGADTACNLITSAIRTDATIAQYVQNHRDAFGPQVSAAQAWEIFIHSMHVWSISININGVLATVWQLFVNSPTLDYPAWLQLIHLCGRINVMTALHGTARLQCSYHCCICPSVAHPTGLCPFPSLHGWVGPKPDTIAALEEASRQAATKAQAAIRGASADASTSHPAPGHNQGNANSNKSRKDNKGKKGGDLKGKGKRRDHNDFF</sequence>
<feature type="region of interest" description="Disordered" evidence="1">
    <location>
        <begin position="289"/>
        <end position="345"/>
    </location>
</feature>
<proteinExistence type="predicted"/>
<evidence type="ECO:0000256" key="1">
    <source>
        <dbReference type="SAM" id="MobiDB-lite"/>
    </source>
</evidence>
<comment type="caution">
    <text evidence="2">The sequence shown here is derived from an EMBL/GenBank/DDBJ whole genome shotgun (WGS) entry which is preliminary data.</text>
</comment>
<name>A0A8H6Y4A4_9AGAR</name>
<feature type="compositionally biased region" description="Basic and acidic residues" evidence="1">
    <location>
        <begin position="320"/>
        <end position="345"/>
    </location>
</feature>
<feature type="compositionally biased region" description="Polar residues" evidence="1">
    <location>
        <begin position="300"/>
        <end position="315"/>
    </location>
</feature>
<reference evidence="2" key="1">
    <citation type="submission" date="2020-05" db="EMBL/GenBank/DDBJ databases">
        <title>Mycena genomes resolve the evolution of fungal bioluminescence.</title>
        <authorList>
            <person name="Tsai I.J."/>
        </authorList>
    </citation>
    <scope>NUCLEOTIDE SEQUENCE</scope>
    <source>
        <strain evidence="2">160909Yilan</strain>
    </source>
</reference>
<organism evidence="2 3">
    <name type="scientific">Mycena sanguinolenta</name>
    <dbReference type="NCBI Taxonomy" id="230812"/>
    <lineage>
        <taxon>Eukaryota</taxon>
        <taxon>Fungi</taxon>
        <taxon>Dikarya</taxon>
        <taxon>Basidiomycota</taxon>
        <taxon>Agaricomycotina</taxon>
        <taxon>Agaricomycetes</taxon>
        <taxon>Agaricomycetidae</taxon>
        <taxon>Agaricales</taxon>
        <taxon>Marasmiineae</taxon>
        <taxon>Mycenaceae</taxon>
        <taxon>Mycena</taxon>
    </lineage>
</organism>
<protein>
    <submittedName>
        <fullName evidence="2">Uncharacterized protein</fullName>
    </submittedName>
</protein>